<dbReference type="OrthoDB" id="9785687at2"/>
<dbReference type="EMBL" id="FRAC01000029">
    <property type="protein sequence ID" value="SHL32091.1"/>
    <property type="molecule type" value="Genomic_DNA"/>
</dbReference>
<organism evidence="1 2">
    <name type="scientific">Anaerocolumna jejuensis DSM 15929</name>
    <dbReference type="NCBI Taxonomy" id="1121322"/>
    <lineage>
        <taxon>Bacteria</taxon>
        <taxon>Bacillati</taxon>
        <taxon>Bacillota</taxon>
        <taxon>Clostridia</taxon>
        <taxon>Lachnospirales</taxon>
        <taxon>Lachnospiraceae</taxon>
        <taxon>Anaerocolumna</taxon>
    </lineage>
</organism>
<evidence type="ECO:0000313" key="2">
    <source>
        <dbReference type="Proteomes" id="UP000184386"/>
    </source>
</evidence>
<keyword evidence="2" id="KW-1185">Reference proteome</keyword>
<proteinExistence type="predicted"/>
<accession>A0A1M6ZNN6</accession>
<sequence>MGFIWQGNWYKNGDARHTVTACNVKGKHVMITKDKGKSDTSLRSLPLVPFMKQWLLEKKAEQEQKRKLCGRSYDKKYLEYLCVDSMGDLIKPNYISTAFPKIL</sequence>
<dbReference type="AlphaFoldDB" id="A0A1M6ZNN6"/>
<dbReference type="STRING" id="1121322.SAMN02745136_04645"/>
<name>A0A1M6ZNN6_9FIRM</name>
<dbReference type="Proteomes" id="UP000184386">
    <property type="component" value="Unassembled WGS sequence"/>
</dbReference>
<protein>
    <submittedName>
        <fullName evidence="1">Uncharacterized protein</fullName>
    </submittedName>
</protein>
<reference evidence="1 2" key="1">
    <citation type="submission" date="2016-11" db="EMBL/GenBank/DDBJ databases">
        <authorList>
            <person name="Jaros S."/>
            <person name="Januszkiewicz K."/>
            <person name="Wedrychowicz H."/>
        </authorList>
    </citation>
    <scope>NUCLEOTIDE SEQUENCE [LARGE SCALE GENOMIC DNA]</scope>
    <source>
        <strain evidence="1 2">DSM 15929</strain>
    </source>
</reference>
<evidence type="ECO:0000313" key="1">
    <source>
        <dbReference type="EMBL" id="SHL32091.1"/>
    </source>
</evidence>
<dbReference type="RefSeq" id="WP_139241293.1">
    <property type="nucleotide sequence ID" value="NZ_FRAC01000029.1"/>
</dbReference>
<gene>
    <name evidence="1" type="ORF">SAMN02745136_04645</name>
</gene>